<protein>
    <submittedName>
        <fullName evidence="8">G-protein coupled receptors family 1 profile domain-containing protein</fullName>
    </submittedName>
</protein>
<evidence type="ECO:0000256" key="4">
    <source>
        <dbReference type="ARBA" id="ARBA00023136"/>
    </source>
</evidence>
<sequence>MCNSTEQLIRNQIFWTGEGVKLILAVSGLMFNGLFIRILYRSSRNFDFSYNCSILINISISYIFLTFGSLCKSIFTISAVLSEHWCWISVPYYALCQFQEAVHLVGQLPALLSFCLLAVERLWAKFALDVKNDHQSSIVIDGHQHQIWNCFFDTCLILSWGVSLTAALVVGLTIDQNQKAPYCTGFLLMDARLILGTVTVVPACFVLSTALYVILWYKTNRRLKSKYTLF</sequence>
<keyword evidence="7" id="KW-1185">Reference proteome</keyword>
<evidence type="ECO:0000313" key="7">
    <source>
        <dbReference type="Proteomes" id="UP000887565"/>
    </source>
</evidence>
<keyword evidence="2 5" id="KW-0812">Transmembrane</keyword>
<feature type="transmembrane region" description="Helical" evidence="5">
    <location>
        <begin position="150"/>
        <end position="174"/>
    </location>
</feature>
<name>A0A915JDN1_ROMCU</name>
<keyword evidence="3 5" id="KW-1133">Transmembrane helix</keyword>
<dbReference type="GO" id="GO:0016020">
    <property type="term" value="C:membrane"/>
    <property type="evidence" value="ECO:0007669"/>
    <property type="project" value="UniProtKB-SubCell"/>
</dbReference>
<evidence type="ECO:0000256" key="2">
    <source>
        <dbReference type="ARBA" id="ARBA00022692"/>
    </source>
</evidence>
<dbReference type="AlphaFoldDB" id="A0A915JDN1"/>
<proteinExistence type="predicted"/>
<accession>A0A915JDN1</accession>
<feature type="transmembrane region" description="Helical" evidence="5">
    <location>
        <begin position="20"/>
        <end position="40"/>
    </location>
</feature>
<reference evidence="8" key="1">
    <citation type="submission" date="2022-11" db="UniProtKB">
        <authorList>
            <consortium name="WormBaseParasite"/>
        </authorList>
    </citation>
    <scope>IDENTIFICATION</scope>
</reference>
<evidence type="ECO:0000259" key="6">
    <source>
        <dbReference type="PROSITE" id="PS50262"/>
    </source>
</evidence>
<feature type="transmembrane region" description="Helical" evidence="5">
    <location>
        <begin position="194"/>
        <end position="217"/>
    </location>
</feature>
<evidence type="ECO:0000256" key="3">
    <source>
        <dbReference type="ARBA" id="ARBA00022989"/>
    </source>
</evidence>
<evidence type="ECO:0000256" key="1">
    <source>
        <dbReference type="ARBA" id="ARBA00004370"/>
    </source>
</evidence>
<dbReference type="PROSITE" id="PS50262">
    <property type="entry name" value="G_PROTEIN_RECEP_F1_2"/>
    <property type="match status" value="1"/>
</dbReference>
<dbReference type="WBParaSite" id="nRc.2.0.1.t23905-RA">
    <property type="protein sequence ID" value="nRc.2.0.1.t23905-RA"/>
    <property type="gene ID" value="nRc.2.0.1.g23905"/>
</dbReference>
<comment type="subcellular location">
    <subcellularLocation>
        <location evidence="1">Membrane</location>
    </subcellularLocation>
</comment>
<feature type="transmembrane region" description="Helical" evidence="5">
    <location>
        <begin position="101"/>
        <end position="119"/>
    </location>
</feature>
<feature type="domain" description="G-protein coupled receptors family 1 profile" evidence="6">
    <location>
        <begin position="31"/>
        <end position="230"/>
    </location>
</feature>
<evidence type="ECO:0000256" key="5">
    <source>
        <dbReference type="SAM" id="Phobius"/>
    </source>
</evidence>
<dbReference type="Proteomes" id="UP000887565">
    <property type="component" value="Unplaced"/>
</dbReference>
<keyword evidence="4 5" id="KW-0472">Membrane</keyword>
<feature type="transmembrane region" description="Helical" evidence="5">
    <location>
        <begin position="52"/>
        <end position="81"/>
    </location>
</feature>
<organism evidence="7 8">
    <name type="scientific">Romanomermis culicivorax</name>
    <name type="common">Nematode worm</name>
    <dbReference type="NCBI Taxonomy" id="13658"/>
    <lineage>
        <taxon>Eukaryota</taxon>
        <taxon>Metazoa</taxon>
        <taxon>Ecdysozoa</taxon>
        <taxon>Nematoda</taxon>
        <taxon>Enoplea</taxon>
        <taxon>Dorylaimia</taxon>
        <taxon>Mermithida</taxon>
        <taxon>Mermithoidea</taxon>
        <taxon>Mermithidae</taxon>
        <taxon>Romanomermis</taxon>
    </lineage>
</organism>
<dbReference type="InterPro" id="IPR017452">
    <property type="entry name" value="GPCR_Rhodpsn_7TM"/>
</dbReference>
<evidence type="ECO:0000313" key="8">
    <source>
        <dbReference type="WBParaSite" id="nRc.2.0.1.t23905-RA"/>
    </source>
</evidence>